<comment type="caution">
    <text evidence="1">The sequence shown here is derived from an EMBL/GenBank/DDBJ whole genome shotgun (WGS) entry which is preliminary data.</text>
</comment>
<protein>
    <submittedName>
        <fullName evidence="1">Uncharacterized protein</fullName>
    </submittedName>
</protein>
<evidence type="ECO:0000313" key="2">
    <source>
        <dbReference type="Proteomes" id="UP001157161"/>
    </source>
</evidence>
<evidence type="ECO:0000313" key="1">
    <source>
        <dbReference type="EMBL" id="GMA32334.1"/>
    </source>
</evidence>
<dbReference type="Proteomes" id="UP001157161">
    <property type="component" value="Unassembled WGS sequence"/>
</dbReference>
<reference evidence="1" key="2">
    <citation type="submission" date="2023-02" db="EMBL/GenBank/DDBJ databases">
        <authorList>
            <person name="Sun Q."/>
            <person name="Mori K."/>
        </authorList>
    </citation>
    <scope>NUCLEOTIDE SEQUENCE</scope>
    <source>
        <strain evidence="1">NBRC 112290</strain>
    </source>
</reference>
<organism evidence="1 2">
    <name type="scientific">Litorihabitans aurantiacus</name>
    <dbReference type="NCBI Taxonomy" id="1930061"/>
    <lineage>
        <taxon>Bacteria</taxon>
        <taxon>Bacillati</taxon>
        <taxon>Actinomycetota</taxon>
        <taxon>Actinomycetes</taxon>
        <taxon>Micrococcales</taxon>
        <taxon>Beutenbergiaceae</taxon>
        <taxon>Litorihabitans</taxon>
    </lineage>
</organism>
<dbReference type="AlphaFoldDB" id="A0AA38CTS0"/>
<dbReference type="EMBL" id="BSUM01000001">
    <property type="protein sequence ID" value="GMA32334.1"/>
    <property type="molecule type" value="Genomic_DNA"/>
</dbReference>
<sequence>MTAVTEGRLDDRLALVLAQLGSTAPVTVELPTIDGEEDLVLRSALVTERDGEPLSEADAADVVTFFEQQNPSFQPLSAEVTPDGVLVTYPLAAP</sequence>
<name>A0AA38CTS0_9MICO</name>
<proteinExistence type="predicted"/>
<reference evidence="1" key="1">
    <citation type="journal article" date="2014" name="Int. J. Syst. Evol. Microbiol.">
        <title>Complete genome sequence of Corynebacterium casei LMG S-19264T (=DSM 44701T), isolated from a smear-ripened cheese.</title>
        <authorList>
            <consortium name="US DOE Joint Genome Institute (JGI-PGF)"/>
            <person name="Walter F."/>
            <person name="Albersmeier A."/>
            <person name="Kalinowski J."/>
            <person name="Ruckert C."/>
        </authorList>
    </citation>
    <scope>NUCLEOTIDE SEQUENCE</scope>
    <source>
        <strain evidence="1">NBRC 112290</strain>
    </source>
</reference>
<gene>
    <name evidence="1" type="ORF">GCM10025875_23260</name>
</gene>
<dbReference type="RefSeq" id="WP_284251046.1">
    <property type="nucleotide sequence ID" value="NZ_BSUM01000001.1"/>
</dbReference>
<keyword evidence="2" id="KW-1185">Reference proteome</keyword>
<accession>A0AA38CTS0</accession>